<dbReference type="PROSITE" id="PS50850">
    <property type="entry name" value="MFS"/>
    <property type="match status" value="1"/>
</dbReference>
<dbReference type="SUPFAM" id="SSF103473">
    <property type="entry name" value="MFS general substrate transporter"/>
    <property type="match status" value="1"/>
</dbReference>
<feature type="transmembrane region" description="Helical" evidence="5">
    <location>
        <begin position="214"/>
        <end position="233"/>
    </location>
</feature>
<feature type="transmembrane region" description="Helical" evidence="5">
    <location>
        <begin position="370"/>
        <end position="391"/>
    </location>
</feature>
<keyword evidence="2 5" id="KW-0812">Transmembrane</keyword>
<feature type="transmembrane region" description="Helical" evidence="5">
    <location>
        <begin position="172"/>
        <end position="193"/>
    </location>
</feature>
<feature type="transmembrane region" description="Helical" evidence="5">
    <location>
        <begin position="343"/>
        <end position="364"/>
    </location>
</feature>
<dbReference type="Proteomes" id="UP000515498">
    <property type="component" value="Chromosome"/>
</dbReference>
<dbReference type="Pfam" id="PF07690">
    <property type="entry name" value="MFS_1"/>
    <property type="match status" value="1"/>
</dbReference>
<dbReference type="PANTHER" id="PTHR23514">
    <property type="entry name" value="BYPASS OF STOP CODON PROTEIN 6"/>
    <property type="match status" value="1"/>
</dbReference>
<dbReference type="PANTHER" id="PTHR23514:SF13">
    <property type="entry name" value="INNER MEMBRANE PROTEIN YBJJ"/>
    <property type="match status" value="1"/>
</dbReference>
<evidence type="ECO:0000256" key="3">
    <source>
        <dbReference type="ARBA" id="ARBA00022989"/>
    </source>
</evidence>
<dbReference type="InterPro" id="IPR051788">
    <property type="entry name" value="MFS_Transporter"/>
</dbReference>
<evidence type="ECO:0000259" key="6">
    <source>
        <dbReference type="PROSITE" id="PS50850"/>
    </source>
</evidence>
<evidence type="ECO:0000256" key="1">
    <source>
        <dbReference type="ARBA" id="ARBA00004651"/>
    </source>
</evidence>
<dbReference type="EMBL" id="CP059894">
    <property type="protein sequence ID" value="QNJ90832.1"/>
    <property type="molecule type" value="Genomic_DNA"/>
</dbReference>
<dbReference type="KEGG" id="mflu:HZU40_21615"/>
<name>A0A7G8P916_9MYCO</name>
<evidence type="ECO:0000313" key="7">
    <source>
        <dbReference type="EMBL" id="QNJ90832.1"/>
    </source>
</evidence>
<keyword evidence="3 5" id="KW-1133">Transmembrane helix</keyword>
<dbReference type="AlphaFoldDB" id="A0A7G8P916"/>
<feature type="transmembrane region" description="Helical" evidence="5">
    <location>
        <begin position="82"/>
        <end position="100"/>
    </location>
</feature>
<dbReference type="CDD" id="cd17393">
    <property type="entry name" value="MFS_MosC_like"/>
    <property type="match status" value="1"/>
</dbReference>
<evidence type="ECO:0000256" key="2">
    <source>
        <dbReference type="ARBA" id="ARBA00022692"/>
    </source>
</evidence>
<accession>A0A7G8P916</accession>
<dbReference type="GO" id="GO:0022857">
    <property type="term" value="F:transmembrane transporter activity"/>
    <property type="evidence" value="ECO:0007669"/>
    <property type="project" value="InterPro"/>
</dbReference>
<feature type="domain" description="Major facilitator superfamily (MFS) profile" evidence="6">
    <location>
        <begin position="18"/>
        <end position="396"/>
    </location>
</feature>
<dbReference type="RefSeq" id="WP_090360986.1">
    <property type="nucleotide sequence ID" value="NZ_CP059894.1"/>
</dbReference>
<feature type="transmembrane region" description="Helical" evidence="5">
    <location>
        <begin position="284"/>
        <end position="304"/>
    </location>
</feature>
<comment type="subcellular location">
    <subcellularLocation>
        <location evidence="1">Cell membrane</location>
        <topology evidence="1">Multi-pass membrane protein</topology>
    </subcellularLocation>
</comment>
<feature type="transmembrane region" description="Helical" evidence="5">
    <location>
        <begin position="106"/>
        <end position="124"/>
    </location>
</feature>
<dbReference type="GO" id="GO:0005886">
    <property type="term" value="C:plasma membrane"/>
    <property type="evidence" value="ECO:0007669"/>
    <property type="project" value="UniProtKB-SubCell"/>
</dbReference>
<feature type="transmembrane region" description="Helical" evidence="5">
    <location>
        <begin position="20"/>
        <end position="40"/>
    </location>
</feature>
<evidence type="ECO:0000256" key="4">
    <source>
        <dbReference type="ARBA" id="ARBA00023136"/>
    </source>
</evidence>
<organism evidence="7 8">
    <name type="scientific">Mycolicibacterium fluoranthenivorans</name>
    <dbReference type="NCBI Taxonomy" id="258505"/>
    <lineage>
        <taxon>Bacteria</taxon>
        <taxon>Bacillati</taxon>
        <taxon>Actinomycetota</taxon>
        <taxon>Actinomycetes</taxon>
        <taxon>Mycobacteriales</taxon>
        <taxon>Mycobacteriaceae</taxon>
        <taxon>Mycolicibacterium</taxon>
    </lineage>
</organism>
<dbReference type="InterPro" id="IPR020846">
    <property type="entry name" value="MFS_dom"/>
</dbReference>
<dbReference type="InterPro" id="IPR011701">
    <property type="entry name" value="MFS"/>
</dbReference>
<protein>
    <submittedName>
        <fullName evidence="7">MFS transporter</fullName>
    </submittedName>
</protein>
<keyword evidence="4 5" id="KW-0472">Membrane</keyword>
<reference evidence="7 8" key="1">
    <citation type="submission" date="2020-07" db="EMBL/GenBank/DDBJ databases">
        <title>Draft genome sequence of four isobutane-metabolizing strains capable of cometabolically degrading diverse ether contaminants.</title>
        <authorList>
            <person name="Chen W."/>
            <person name="Faulkner N."/>
            <person name="Smith C."/>
            <person name="Hyman M."/>
        </authorList>
    </citation>
    <scope>NUCLEOTIDE SEQUENCE [LARGE SCALE GENOMIC DNA]</scope>
    <source>
        <strain evidence="7 8">2A</strain>
    </source>
</reference>
<feature type="transmembrane region" description="Helical" evidence="5">
    <location>
        <begin position="253"/>
        <end position="272"/>
    </location>
</feature>
<evidence type="ECO:0000256" key="5">
    <source>
        <dbReference type="SAM" id="Phobius"/>
    </source>
</evidence>
<gene>
    <name evidence="7" type="ORF">HZU40_21615</name>
</gene>
<feature type="transmembrane region" description="Helical" evidence="5">
    <location>
        <begin position="52"/>
        <end position="75"/>
    </location>
</feature>
<dbReference type="InterPro" id="IPR036259">
    <property type="entry name" value="MFS_trans_sf"/>
</dbReference>
<dbReference type="Gene3D" id="1.20.1250.20">
    <property type="entry name" value="MFS general substrate transporter like domains"/>
    <property type="match status" value="1"/>
</dbReference>
<feature type="transmembrane region" description="Helical" evidence="5">
    <location>
        <begin position="145"/>
        <end position="166"/>
    </location>
</feature>
<sequence length="405" mass="40232">MSPVSSASVKSGREVRHARIAVAALFLINGATFANLLPRFPEIKADLGLSNAAYGVMVAAFPGGALVAGLAAGVVIRRFGSARVAVLASAALAVLVGLVGWAPSPVLVSVVLFSGGCCDALADVGQNSHGLWVQRRYGRSIINSLHAVWAAGAVLGGLLGAASLALGMSRAAHLGLSAVLFAAVALLVWPFLLKGAEHDEHARARQGSGARAGPAVYAVLAALVALAIAGAIVEDAGSSWATLYLRSLGASDAVAVSGYIALAGAMFVGRLLGDRLVDRFGERAVVRGGGVIVAVGMGAALAYPSVVSSVAGFAAAGLGMATAVPAAMHAADRLPGLRPGSGLTIVAWLMRVGFVAAPPVVGLIADAAGLRAGLVLVPVAGVVALLMAGALSGRRLPARSSAPPP</sequence>
<evidence type="ECO:0000313" key="8">
    <source>
        <dbReference type="Proteomes" id="UP000515498"/>
    </source>
</evidence>
<proteinExistence type="predicted"/>